<proteinExistence type="predicted"/>
<gene>
    <name evidence="2" type="primary">VPS8</name>
    <name evidence="2" type="ORF">EVAR_73706_1</name>
</gene>
<feature type="domain" description="Vacuolar protein sorting-associated protein 8 central" evidence="1">
    <location>
        <begin position="119"/>
        <end position="173"/>
    </location>
</feature>
<comment type="caution">
    <text evidence="2">The sequence shown here is derived from an EMBL/GenBank/DDBJ whole genome shotgun (WGS) entry which is preliminary data.</text>
</comment>
<dbReference type="InterPro" id="IPR025941">
    <property type="entry name" value="Vps8_central_dom"/>
</dbReference>
<reference evidence="2 3" key="1">
    <citation type="journal article" date="2019" name="Commun. Biol.">
        <title>The bagworm genome reveals a unique fibroin gene that provides high tensile strength.</title>
        <authorList>
            <person name="Kono N."/>
            <person name="Nakamura H."/>
            <person name="Ohtoshi R."/>
            <person name="Tomita M."/>
            <person name="Numata K."/>
            <person name="Arakawa K."/>
        </authorList>
    </citation>
    <scope>NUCLEOTIDE SEQUENCE [LARGE SCALE GENOMIC DNA]</scope>
</reference>
<keyword evidence="3" id="KW-1185">Reference proteome</keyword>
<dbReference type="Pfam" id="PF12816">
    <property type="entry name" value="TPR_Vps8"/>
    <property type="match status" value="1"/>
</dbReference>
<protein>
    <submittedName>
        <fullName evidence="2">Vacuolar protein sorting-associated protein 8 homolog</fullName>
    </submittedName>
</protein>
<dbReference type="AlphaFoldDB" id="A0A4C1SXB4"/>
<dbReference type="OrthoDB" id="289913at2759"/>
<accession>A0A4C1SXB4</accession>
<evidence type="ECO:0000313" key="2">
    <source>
        <dbReference type="EMBL" id="GBP06832.1"/>
    </source>
</evidence>
<evidence type="ECO:0000259" key="1">
    <source>
        <dbReference type="Pfam" id="PF12816"/>
    </source>
</evidence>
<evidence type="ECO:0000313" key="3">
    <source>
        <dbReference type="Proteomes" id="UP000299102"/>
    </source>
</evidence>
<name>A0A4C1SXB4_EUMVA</name>
<dbReference type="EMBL" id="BGZK01008060">
    <property type="protein sequence ID" value="GBP06832.1"/>
    <property type="molecule type" value="Genomic_DNA"/>
</dbReference>
<dbReference type="STRING" id="151549.A0A4C1SXB4"/>
<dbReference type="Pfam" id="PF23410">
    <property type="entry name" value="Beta-prop_VPS8"/>
    <property type="match status" value="1"/>
</dbReference>
<organism evidence="2 3">
    <name type="scientific">Eumeta variegata</name>
    <name type="common">Bagworm moth</name>
    <name type="synonym">Eumeta japonica</name>
    <dbReference type="NCBI Taxonomy" id="151549"/>
    <lineage>
        <taxon>Eukaryota</taxon>
        <taxon>Metazoa</taxon>
        <taxon>Ecdysozoa</taxon>
        <taxon>Arthropoda</taxon>
        <taxon>Hexapoda</taxon>
        <taxon>Insecta</taxon>
        <taxon>Pterygota</taxon>
        <taxon>Neoptera</taxon>
        <taxon>Endopterygota</taxon>
        <taxon>Lepidoptera</taxon>
        <taxon>Glossata</taxon>
        <taxon>Ditrysia</taxon>
        <taxon>Tineoidea</taxon>
        <taxon>Psychidae</taxon>
        <taxon>Oiketicinae</taxon>
        <taxon>Eumeta</taxon>
    </lineage>
</organism>
<dbReference type="Proteomes" id="UP000299102">
    <property type="component" value="Unassembled WGS sequence"/>
</dbReference>
<sequence length="244" mass="27807">MALAADSGGSVWSLNFTHTLGVRGCSTRCLFSGARGEVKNQRWQEACDLALDGYKSAGDRPKRLLQAKERIIMLFKEYIAASARTPDYCLGAIIKCLITIGELELLWTQLWERLQNKELFLHHITAYIESDDIHHVNPVISQALVEYWLKISPSQLEEIILKMDWTCLDLNQWSEIGCLLNFIAQQISQSCLPADTQLLEKVLNYLSKESIENESARLHSERENAWHELLVNNCLDAITNDEDN</sequence>